<dbReference type="EMBL" id="JAVLSF010000210">
    <property type="protein sequence ID" value="MDR9777820.1"/>
    <property type="molecule type" value="Genomic_DNA"/>
</dbReference>
<dbReference type="PANTHER" id="PTHR43137:SF1">
    <property type="entry name" value="DIHYDROOROTASE"/>
    <property type="match status" value="1"/>
</dbReference>
<organism evidence="1 2">
    <name type="scientific">Rhizobium hidalgonense</name>
    <dbReference type="NCBI Taxonomy" id="1538159"/>
    <lineage>
        <taxon>Bacteria</taxon>
        <taxon>Pseudomonadati</taxon>
        <taxon>Pseudomonadota</taxon>
        <taxon>Alphaproteobacteria</taxon>
        <taxon>Hyphomicrobiales</taxon>
        <taxon>Rhizobiaceae</taxon>
        <taxon>Rhizobium/Agrobacterium group</taxon>
        <taxon>Rhizobium</taxon>
    </lineage>
</organism>
<sequence>MADAAAYRERILAHAPQDMAFDPRMVLYFTDQTSPLEIAAAKATDFVQAIKLYPAGATTNSQNGVSDIRKVYSVIEQLEKHQFPLLIH</sequence>
<protein>
    <submittedName>
        <fullName evidence="1">Dihydroorotase</fullName>
    </submittedName>
</protein>
<comment type="caution">
    <text evidence="1">The sequence shown here is derived from an EMBL/GenBank/DDBJ whole genome shotgun (WGS) entry which is preliminary data.</text>
</comment>
<feature type="non-terminal residue" evidence="1">
    <location>
        <position position="88"/>
    </location>
</feature>
<name>A0AAJ2H1P4_9HYPH</name>
<dbReference type="AlphaFoldDB" id="A0AAJ2H1P4"/>
<dbReference type="GO" id="GO:0004151">
    <property type="term" value="F:dihydroorotase activity"/>
    <property type="evidence" value="ECO:0007669"/>
    <property type="project" value="InterPro"/>
</dbReference>
<accession>A0AAJ2H1P4</accession>
<dbReference type="SUPFAM" id="SSF51556">
    <property type="entry name" value="Metallo-dependent hydrolases"/>
    <property type="match status" value="1"/>
</dbReference>
<dbReference type="GO" id="GO:0006207">
    <property type="term" value="P:'de novo' pyrimidine nucleobase biosynthetic process"/>
    <property type="evidence" value="ECO:0007669"/>
    <property type="project" value="TreeGrafter"/>
</dbReference>
<evidence type="ECO:0000313" key="2">
    <source>
        <dbReference type="Proteomes" id="UP001268610"/>
    </source>
</evidence>
<reference evidence="1" key="1">
    <citation type="submission" date="2023-04" db="EMBL/GenBank/DDBJ databases">
        <title>Genomic characterization of faba bean (Vicia faba) microsymbionts in Mexican soils.</title>
        <authorList>
            <person name="Rivera Orduna F.N."/>
            <person name="Guevara-Luna J."/>
            <person name="Yan J."/>
            <person name="Arroyo-Herrera I."/>
            <person name="Li Y."/>
            <person name="Vasquez-Murrieta M.S."/>
            <person name="Wang E.T."/>
        </authorList>
    </citation>
    <scope>NUCLEOTIDE SEQUENCE</scope>
    <source>
        <strain evidence="1">CH26</strain>
    </source>
</reference>
<gene>
    <name evidence="1" type="ORF">RJJ65_35380</name>
</gene>
<dbReference type="GO" id="GO:0005829">
    <property type="term" value="C:cytosol"/>
    <property type="evidence" value="ECO:0007669"/>
    <property type="project" value="TreeGrafter"/>
</dbReference>
<dbReference type="InterPro" id="IPR032466">
    <property type="entry name" value="Metal_Hydrolase"/>
</dbReference>
<dbReference type="InterPro" id="IPR004721">
    <property type="entry name" value="DHOdimr"/>
</dbReference>
<evidence type="ECO:0000313" key="1">
    <source>
        <dbReference type="EMBL" id="MDR9777820.1"/>
    </source>
</evidence>
<dbReference type="Gene3D" id="3.20.20.140">
    <property type="entry name" value="Metal-dependent hydrolases"/>
    <property type="match status" value="1"/>
</dbReference>
<proteinExistence type="predicted"/>
<dbReference type="PANTHER" id="PTHR43137">
    <property type="entry name" value="DIHYDROOROTASE"/>
    <property type="match status" value="1"/>
</dbReference>
<dbReference type="Proteomes" id="UP001268610">
    <property type="component" value="Unassembled WGS sequence"/>
</dbReference>
<dbReference type="GO" id="GO:0006221">
    <property type="term" value="P:pyrimidine nucleotide biosynthetic process"/>
    <property type="evidence" value="ECO:0007669"/>
    <property type="project" value="TreeGrafter"/>
</dbReference>